<proteinExistence type="predicted"/>
<comment type="caution">
    <text evidence="1">The sequence shown here is derived from an EMBL/GenBank/DDBJ whole genome shotgun (WGS) entry which is preliminary data.</text>
</comment>
<evidence type="ECO:0000313" key="2">
    <source>
        <dbReference type="Proteomes" id="UP001470230"/>
    </source>
</evidence>
<name>A0ABR2HBT7_9EUKA</name>
<dbReference type="InterPro" id="IPR053139">
    <property type="entry name" value="Surface_bspA-like"/>
</dbReference>
<gene>
    <name evidence="1" type="ORF">M9Y10_024679</name>
</gene>
<evidence type="ECO:0008006" key="3">
    <source>
        <dbReference type="Google" id="ProtNLM"/>
    </source>
</evidence>
<accession>A0ABR2HBT7</accession>
<dbReference type="PANTHER" id="PTHR45661">
    <property type="entry name" value="SURFACE ANTIGEN"/>
    <property type="match status" value="1"/>
</dbReference>
<keyword evidence="2" id="KW-1185">Reference proteome</keyword>
<dbReference type="SUPFAM" id="SSF52058">
    <property type="entry name" value="L domain-like"/>
    <property type="match status" value="1"/>
</dbReference>
<organism evidence="1 2">
    <name type="scientific">Tritrichomonas musculus</name>
    <dbReference type="NCBI Taxonomy" id="1915356"/>
    <lineage>
        <taxon>Eukaryota</taxon>
        <taxon>Metamonada</taxon>
        <taxon>Parabasalia</taxon>
        <taxon>Tritrichomonadida</taxon>
        <taxon>Tritrichomonadidae</taxon>
        <taxon>Tritrichomonas</taxon>
    </lineage>
</organism>
<reference evidence="1 2" key="1">
    <citation type="submission" date="2024-04" db="EMBL/GenBank/DDBJ databases">
        <title>Tritrichomonas musculus Genome.</title>
        <authorList>
            <person name="Alves-Ferreira E."/>
            <person name="Grigg M."/>
            <person name="Lorenzi H."/>
            <person name="Galac M."/>
        </authorList>
    </citation>
    <scope>NUCLEOTIDE SEQUENCE [LARGE SCALE GENOMIC DNA]</scope>
    <source>
        <strain evidence="1 2">EAF2021</strain>
    </source>
</reference>
<dbReference type="PANTHER" id="PTHR45661:SF3">
    <property type="entry name" value="IG-LIKE DOMAIN-CONTAINING PROTEIN"/>
    <property type="match status" value="1"/>
</dbReference>
<dbReference type="Proteomes" id="UP001470230">
    <property type="component" value="Unassembled WGS sequence"/>
</dbReference>
<dbReference type="Gene3D" id="3.80.10.10">
    <property type="entry name" value="Ribonuclease Inhibitor"/>
    <property type="match status" value="2"/>
</dbReference>
<sequence>MKTSIFLEGLKIKLDKEKHTSIVVSSPDATGNVFIPKFIEYKGMKYPIISISDRAFNDNKIESLTFAKDSEVRTFETLSFLFTSIKKLQIPPSLTNLQDNWYYNIKDLEKIEVSPENKNFRDYNNNQYLLGKSDENSESFNVLHLATFNITEAQIPSDVQIIKTNSFFKHDQISSVIFSENSKLRIIERKSFSSSKNIQKLVLPSSVENIDSSNFDGLDSLFEVRISPNNNFYSIFEDKILLTKSDKNSQIFDCIVFCRRDIEELSIPSFIKKISEYSFCGCKKLKSLKFDESSSLEKIGRNAFMGCYSLCKLVVPSSVSDIDDKAFYACEKLESAHFLAENVVIPRYGLYKCSSLREISFPNASYVDFTDDTSFFEIPADCKVVVKNGAEIENLEGFGGQIVYI</sequence>
<protein>
    <recommendedName>
        <fullName evidence="3">Leucine-rich repeat domain-containing protein</fullName>
    </recommendedName>
</protein>
<dbReference type="Pfam" id="PF13306">
    <property type="entry name" value="LRR_5"/>
    <property type="match status" value="3"/>
</dbReference>
<dbReference type="EMBL" id="JAPFFF010000034">
    <property type="protein sequence ID" value="KAK8843619.1"/>
    <property type="molecule type" value="Genomic_DNA"/>
</dbReference>
<dbReference type="InterPro" id="IPR026906">
    <property type="entry name" value="LRR_5"/>
</dbReference>
<dbReference type="InterPro" id="IPR032675">
    <property type="entry name" value="LRR_dom_sf"/>
</dbReference>
<evidence type="ECO:0000313" key="1">
    <source>
        <dbReference type="EMBL" id="KAK8843619.1"/>
    </source>
</evidence>